<evidence type="ECO:0000313" key="1">
    <source>
        <dbReference type="EMBL" id="CAG8739937.1"/>
    </source>
</evidence>
<comment type="caution">
    <text evidence="1">The sequence shown here is derived from an EMBL/GenBank/DDBJ whole genome shotgun (WGS) entry which is preliminary data.</text>
</comment>
<name>A0ACA9QCS6_9GLOM</name>
<evidence type="ECO:0000313" key="2">
    <source>
        <dbReference type="Proteomes" id="UP000789525"/>
    </source>
</evidence>
<organism evidence="1 2">
    <name type="scientific">Acaulospora colombiana</name>
    <dbReference type="NCBI Taxonomy" id="27376"/>
    <lineage>
        <taxon>Eukaryota</taxon>
        <taxon>Fungi</taxon>
        <taxon>Fungi incertae sedis</taxon>
        <taxon>Mucoromycota</taxon>
        <taxon>Glomeromycotina</taxon>
        <taxon>Glomeromycetes</taxon>
        <taxon>Diversisporales</taxon>
        <taxon>Acaulosporaceae</taxon>
        <taxon>Acaulospora</taxon>
    </lineage>
</organism>
<dbReference type="EMBL" id="CAJVPT010047352">
    <property type="protein sequence ID" value="CAG8739937.1"/>
    <property type="molecule type" value="Genomic_DNA"/>
</dbReference>
<accession>A0ACA9QCS6</accession>
<proteinExistence type="predicted"/>
<dbReference type="Proteomes" id="UP000789525">
    <property type="component" value="Unassembled WGS sequence"/>
</dbReference>
<reference evidence="1" key="1">
    <citation type="submission" date="2021-06" db="EMBL/GenBank/DDBJ databases">
        <authorList>
            <person name="Kallberg Y."/>
            <person name="Tangrot J."/>
            <person name="Rosling A."/>
        </authorList>
    </citation>
    <scope>NUCLEOTIDE SEQUENCE</scope>
    <source>
        <strain evidence="1">CL356</strain>
    </source>
</reference>
<protein>
    <submittedName>
        <fullName evidence="1">4301_t:CDS:1</fullName>
    </submittedName>
</protein>
<feature type="non-terminal residue" evidence="1">
    <location>
        <position position="1"/>
    </location>
</feature>
<gene>
    <name evidence="1" type="ORF">ACOLOM_LOCUS12122</name>
</gene>
<keyword evidence="2" id="KW-1185">Reference proteome</keyword>
<sequence length="157" mass="16731">AKETPPEIEVDRGTPPTPATPATPASPSRVPSGIGLSRTDSIASDPAGPVSPRGVAFSRTDSIVSVSSNHRVARLREREAGDTPNVRTRDSSPNRNIRFAAELSRPASRSGIESANPYATQRASSTDLEYSSLKLALPGMNQALNDFNQSWPVDFSM</sequence>